<evidence type="ECO:0000313" key="6">
    <source>
        <dbReference type="Proteomes" id="UP000008021"/>
    </source>
</evidence>
<evidence type="ECO:0000259" key="4">
    <source>
        <dbReference type="PROSITE" id="PS50222"/>
    </source>
</evidence>
<protein>
    <recommendedName>
        <fullName evidence="3">Calcineurin B-like protein</fullName>
    </recommendedName>
</protein>
<dbReference type="PROSITE" id="PS50222">
    <property type="entry name" value="EF_HAND_2"/>
    <property type="match status" value="1"/>
</dbReference>
<comment type="subunit">
    <text evidence="3">Homodimer. Interacts with CIPK.</text>
</comment>
<comment type="subcellular location">
    <subcellularLocation>
        <location evidence="3">Membrane</location>
    </subcellularLocation>
</comment>
<proteinExistence type="inferred from homology"/>
<reference evidence="5" key="1">
    <citation type="submission" date="2015-04" db="UniProtKB">
        <authorList>
            <consortium name="EnsemblPlants"/>
        </authorList>
    </citation>
    <scope>IDENTIFICATION</scope>
</reference>
<dbReference type="Proteomes" id="UP000008021">
    <property type="component" value="Chromosome 7"/>
</dbReference>
<dbReference type="InterPro" id="IPR011992">
    <property type="entry name" value="EF-hand-dom_pair"/>
</dbReference>
<name>A0A0E0EAL4_9ORYZ</name>
<dbReference type="GO" id="GO:0019722">
    <property type="term" value="P:calcium-mediated signaling"/>
    <property type="evidence" value="ECO:0007669"/>
    <property type="project" value="UniProtKB-UniRule"/>
</dbReference>
<dbReference type="Gramene" id="OMERI07G09820.1">
    <property type="protein sequence ID" value="OMERI07G09820.1"/>
    <property type="gene ID" value="OMERI07G09820"/>
</dbReference>
<dbReference type="SUPFAM" id="SSF47473">
    <property type="entry name" value="EF-hand"/>
    <property type="match status" value="1"/>
</dbReference>
<dbReference type="Gene3D" id="1.10.238.10">
    <property type="entry name" value="EF-hand"/>
    <property type="match status" value="1"/>
</dbReference>
<dbReference type="InterPro" id="IPR045198">
    <property type="entry name" value="CNBL1-10"/>
</dbReference>
<dbReference type="EnsemblPlants" id="OMERI07G09820.1">
    <property type="protein sequence ID" value="OMERI07G09820.1"/>
    <property type="gene ID" value="OMERI07G09820"/>
</dbReference>
<dbReference type="AlphaFoldDB" id="A0A0E0EAL4"/>
<keyword evidence="1 3" id="KW-0677">Repeat</keyword>
<comment type="function">
    <text evidence="3">Acts as a calcium sensor. CBL proteins interact with CIPK serine-threonine protein kinases. Binding of a CBL protein to the regulatory NAF domain of a CIPK protein lead to the activation of the kinase in a calcium-dependent manner.</text>
</comment>
<evidence type="ECO:0000256" key="3">
    <source>
        <dbReference type="RuleBase" id="RU369080"/>
    </source>
</evidence>
<keyword evidence="3" id="KW-0472">Membrane</keyword>
<dbReference type="InterPro" id="IPR002048">
    <property type="entry name" value="EF_hand_dom"/>
</dbReference>
<dbReference type="GO" id="GO:0019900">
    <property type="term" value="F:kinase binding"/>
    <property type="evidence" value="ECO:0007669"/>
    <property type="project" value="UniProtKB-UniRule"/>
</dbReference>
<feature type="domain" description="EF-hand" evidence="4">
    <location>
        <begin position="97"/>
        <end position="124"/>
    </location>
</feature>
<evidence type="ECO:0000256" key="2">
    <source>
        <dbReference type="ARBA" id="ARBA00023774"/>
    </source>
</evidence>
<dbReference type="PANTHER" id="PTHR23056:SF137">
    <property type="entry name" value="CALCINEURIN B-LIKE PROTEIN 8"/>
    <property type="match status" value="1"/>
</dbReference>
<evidence type="ECO:0000256" key="1">
    <source>
        <dbReference type="ARBA" id="ARBA00022737"/>
    </source>
</evidence>
<accession>A0A0E0EAL4</accession>
<evidence type="ECO:0000313" key="5">
    <source>
        <dbReference type="EnsemblPlants" id="OMERI07G09820.1"/>
    </source>
</evidence>
<keyword evidence="3" id="KW-0479">Metal-binding</keyword>
<dbReference type="STRING" id="40149.A0A0E0EAL4"/>
<dbReference type="GO" id="GO:0016020">
    <property type="term" value="C:membrane"/>
    <property type="evidence" value="ECO:0007669"/>
    <property type="project" value="UniProtKB-SubCell"/>
</dbReference>
<keyword evidence="3" id="KW-0106">Calcium</keyword>
<dbReference type="PANTHER" id="PTHR23056">
    <property type="entry name" value="CALCINEURIN B"/>
    <property type="match status" value="1"/>
</dbReference>
<sequence>MTLPQALADEFTATATTARPDDMMLVNRIQRLVHARAGTDIQVLKILIILYELFKKISHSIFKDGLIHKEEFQLALFRNSNKNLFADRIVFRLAVIAFRLYDLKGTGYIEREELLVDLMNIFAEVGCV</sequence>
<keyword evidence="6" id="KW-1185">Reference proteome</keyword>
<dbReference type="GO" id="GO:0005509">
    <property type="term" value="F:calcium ion binding"/>
    <property type="evidence" value="ECO:0007669"/>
    <property type="project" value="UniProtKB-UniRule"/>
</dbReference>
<reference evidence="5" key="2">
    <citation type="submission" date="2018-05" db="EMBL/GenBank/DDBJ databases">
        <title>OmerRS3 (Oryza meridionalis Reference Sequence Version 3).</title>
        <authorList>
            <person name="Zhang J."/>
            <person name="Kudrna D."/>
            <person name="Lee S."/>
            <person name="Talag J."/>
            <person name="Welchert J."/>
            <person name="Wing R.A."/>
        </authorList>
    </citation>
    <scope>NUCLEOTIDE SEQUENCE [LARGE SCALE GENOMIC DNA]</scope>
    <source>
        <strain evidence="5">cv. OR44</strain>
    </source>
</reference>
<dbReference type="HOGENOM" id="CLU_1963108_0_0_1"/>
<organism evidence="5">
    <name type="scientific">Oryza meridionalis</name>
    <dbReference type="NCBI Taxonomy" id="40149"/>
    <lineage>
        <taxon>Eukaryota</taxon>
        <taxon>Viridiplantae</taxon>
        <taxon>Streptophyta</taxon>
        <taxon>Embryophyta</taxon>
        <taxon>Tracheophyta</taxon>
        <taxon>Spermatophyta</taxon>
        <taxon>Magnoliopsida</taxon>
        <taxon>Liliopsida</taxon>
        <taxon>Poales</taxon>
        <taxon>Poaceae</taxon>
        <taxon>BOP clade</taxon>
        <taxon>Oryzoideae</taxon>
        <taxon>Oryzeae</taxon>
        <taxon>Oryzinae</taxon>
        <taxon>Oryza</taxon>
    </lineage>
</organism>
<comment type="similarity">
    <text evidence="2 3">Belongs to the calcineurin regulatory subunit family.</text>
</comment>